<dbReference type="GO" id="GO:0010181">
    <property type="term" value="F:FMN binding"/>
    <property type="evidence" value="ECO:0007669"/>
    <property type="project" value="InterPro"/>
</dbReference>
<keyword evidence="3" id="KW-0285">Flavoprotein</keyword>
<dbReference type="PANTHER" id="PTHR36118:SF1">
    <property type="entry name" value="ION-TRANSLOCATING OXIDOREDUCTASE COMPLEX SUBUNIT G"/>
    <property type="match status" value="1"/>
</dbReference>
<name>A0AAW3PFV6_9BURK</name>
<dbReference type="Pfam" id="PF04205">
    <property type="entry name" value="FMN_bind"/>
    <property type="match status" value="1"/>
</dbReference>
<evidence type="ECO:0000256" key="6">
    <source>
        <dbReference type="SAM" id="SignalP"/>
    </source>
</evidence>
<dbReference type="PANTHER" id="PTHR36118">
    <property type="entry name" value="ION-TRANSLOCATING OXIDOREDUCTASE COMPLEX SUBUNIT G"/>
    <property type="match status" value="1"/>
</dbReference>
<protein>
    <submittedName>
        <fullName evidence="8">FMN-binding protein</fullName>
    </submittedName>
</protein>
<evidence type="ECO:0000313" key="9">
    <source>
        <dbReference type="Proteomes" id="UP000063236"/>
    </source>
</evidence>
<dbReference type="AlphaFoldDB" id="A0AAW3PFV6"/>
<dbReference type="EMBL" id="LPJV01000034">
    <property type="protein sequence ID" value="KWF52719.1"/>
    <property type="molecule type" value="Genomic_DNA"/>
</dbReference>
<sequence>MKHGHWVWLPVAAISTSVYATTYFTTEQAQQAIFPGEKLTPAFVTLTDDQVGKIEHATGTNVRHKEVKAWRTATGGWFVLDEVVGKHEFITYAVGLQPDGSVRQIEIMDYRESYGHEVRNPEWRAQFTGKTANSPLALNRDIRNISGATLSSKHITDGVKRVLETYAVALK</sequence>
<dbReference type="InterPro" id="IPR010209">
    <property type="entry name" value="Ion_transpt_RnfG/RsxG"/>
</dbReference>
<feature type="chain" id="PRO_5044002838" evidence="6">
    <location>
        <begin position="21"/>
        <end position="171"/>
    </location>
</feature>
<dbReference type="GO" id="GO:0005886">
    <property type="term" value="C:plasma membrane"/>
    <property type="evidence" value="ECO:0007669"/>
    <property type="project" value="InterPro"/>
</dbReference>
<dbReference type="GO" id="GO:0022900">
    <property type="term" value="P:electron transport chain"/>
    <property type="evidence" value="ECO:0007669"/>
    <property type="project" value="InterPro"/>
</dbReference>
<reference evidence="8 9" key="1">
    <citation type="submission" date="2015-11" db="EMBL/GenBank/DDBJ databases">
        <title>Expanding the genomic diversity of Burkholderia species for the development of highly accurate diagnostics.</title>
        <authorList>
            <person name="Sahl J."/>
            <person name="Keim P."/>
            <person name="Wagner D."/>
        </authorList>
    </citation>
    <scope>NUCLEOTIDE SEQUENCE [LARGE SCALE GENOMIC DNA]</scope>
    <source>
        <strain evidence="8 9">MSMB378WGS</strain>
    </source>
</reference>
<feature type="domain" description="FMN-binding" evidence="7">
    <location>
        <begin position="85"/>
        <end position="166"/>
    </location>
</feature>
<evidence type="ECO:0000259" key="7">
    <source>
        <dbReference type="SMART" id="SM00900"/>
    </source>
</evidence>
<dbReference type="GO" id="GO:0009055">
    <property type="term" value="F:electron transfer activity"/>
    <property type="evidence" value="ECO:0007669"/>
    <property type="project" value="InterPro"/>
</dbReference>
<accession>A0AAW3PFV6</accession>
<evidence type="ECO:0000313" key="8">
    <source>
        <dbReference type="EMBL" id="KWF52719.1"/>
    </source>
</evidence>
<feature type="signal peptide" evidence="6">
    <location>
        <begin position="1"/>
        <end position="20"/>
    </location>
</feature>
<proteinExistence type="predicted"/>
<evidence type="ECO:0000256" key="5">
    <source>
        <dbReference type="ARBA" id="ARBA00022982"/>
    </source>
</evidence>
<dbReference type="Proteomes" id="UP000063236">
    <property type="component" value="Unassembled WGS sequence"/>
</dbReference>
<keyword evidence="5" id="KW-0249">Electron transport</keyword>
<evidence type="ECO:0000256" key="4">
    <source>
        <dbReference type="ARBA" id="ARBA00022643"/>
    </source>
</evidence>
<evidence type="ECO:0000256" key="3">
    <source>
        <dbReference type="ARBA" id="ARBA00022630"/>
    </source>
</evidence>
<keyword evidence="2" id="KW-0597">Phosphoprotein</keyword>
<dbReference type="RefSeq" id="WP_059464871.1">
    <property type="nucleotide sequence ID" value="NZ_LOTC01000007.1"/>
</dbReference>
<dbReference type="InterPro" id="IPR007329">
    <property type="entry name" value="FMN-bd"/>
</dbReference>
<keyword evidence="4" id="KW-0288">FMN</keyword>
<dbReference type="SMART" id="SM00900">
    <property type="entry name" value="FMN_bind"/>
    <property type="match status" value="1"/>
</dbReference>
<keyword evidence="6" id="KW-0732">Signal</keyword>
<evidence type="ECO:0000256" key="1">
    <source>
        <dbReference type="ARBA" id="ARBA00022448"/>
    </source>
</evidence>
<organism evidence="8 9">
    <name type="scientific">Burkholderia diffusa</name>
    <dbReference type="NCBI Taxonomy" id="488732"/>
    <lineage>
        <taxon>Bacteria</taxon>
        <taxon>Pseudomonadati</taxon>
        <taxon>Pseudomonadota</taxon>
        <taxon>Betaproteobacteria</taxon>
        <taxon>Burkholderiales</taxon>
        <taxon>Burkholderiaceae</taxon>
        <taxon>Burkholderia</taxon>
        <taxon>Burkholderia cepacia complex</taxon>
    </lineage>
</organism>
<gene>
    <name evidence="8" type="ORF">WL88_15320</name>
</gene>
<keyword evidence="1" id="KW-0813">Transport</keyword>
<evidence type="ECO:0000256" key="2">
    <source>
        <dbReference type="ARBA" id="ARBA00022553"/>
    </source>
</evidence>
<comment type="caution">
    <text evidence="8">The sequence shown here is derived from an EMBL/GenBank/DDBJ whole genome shotgun (WGS) entry which is preliminary data.</text>
</comment>